<dbReference type="Pfam" id="PF01095">
    <property type="entry name" value="Pectinesterase"/>
    <property type="match status" value="1"/>
</dbReference>
<evidence type="ECO:0000256" key="3">
    <source>
        <dbReference type="ARBA" id="ARBA00023085"/>
    </source>
</evidence>
<keyword evidence="2" id="KW-0378">Hydrolase</keyword>
<organism evidence="6">
    <name type="scientific">Oryza sativa subsp. japonica</name>
    <name type="common">Rice</name>
    <dbReference type="NCBI Taxonomy" id="39947"/>
    <lineage>
        <taxon>Eukaryota</taxon>
        <taxon>Viridiplantae</taxon>
        <taxon>Streptophyta</taxon>
        <taxon>Embryophyta</taxon>
        <taxon>Tracheophyta</taxon>
        <taxon>Spermatophyta</taxon>
        <taxon>Magnoliopsida</taxon>
        <taxon>Liliopsida</taxon>
        <taxon>Poales</taxon>
        <taxon>Poaceae</taxon>
        <taxon>BOP clade</taxon>
        <taxon>Oryzoideae</taxon>
        <taxon>Oryzeae</taxon>
        <taxon>Oryzinae</taxon>
        <taxon>Oryza</taxon>
        <taxon>Oryza sativa</taxon>
    </lineage>
</organism>
<dbReference type="SUPFAM" id="SSF51126">
    <property type="entry name" value="Pectin lyase-like"/>
    <property type="match status" value="1"/>
</dbReference>
<proteinExistence type="predicted"/>
<dbReference type="InterPro" id="IPR000070">
    <property type="entry name" value="Pectinesterase_cat"/>
</dbReference>
<dbReference type="Gene3D" id="2.160.20.10">
    <property type="entry name" value="Single-stranded right-handed beta-helix, Pectin lyase-like"/>
    <property type="match status" value="1"/>
</dbReference>
<dbReference type="InterPro" id="IPR011050">
    <property type="entry name" value="Pectin_lyase_fold/virulence"/>
</dbReference>
<dbReference type="UniPathway" id="UPA00545">
    <property type="reaction ID" value="UER00823"/>
</dbReference>
<dbReference type="AlphaFoldDB" id="A3A075"/>
<evidence type="ECO:0000256" key="1">
    <source>
        <dbReference type="ARBA" id="ARBA00005184"/>
    </source>
</evidence>
<dbReference type="GO" id="GO:0042545">
    <property type="term" value="P:cell wall modification"/>
    <property type="evidence" value="ECO:0007669"/>
    <property type="project" value="InterPro"/>
</dbReference>
<sequence>MALYREKPDVHHVYLGRPWKEYSRTVYVGCTLSEIVQPPRWMAWNGDFALKTLYYGEYESAGPGGRRPQGNQDRVATTRCPGDQLHVLKRPPTTALFTAPYADVRNRPYDPTSRSTEPRPTNFGVVLCASAYPLRKCTGQRMRRDAPVNVK</sequence>
<evidence type="ECO:0000313" key="6">
    <source>
        <dbReference type="EMBL" id="EAZ14372.1"/>
    </source>
</evidence>
<protein>
    <recommendedName>
        <fullName evidence="5">Pectinesterase catalytic domain-containing protein</fullName>
    </recommendedName>
</protein>
<accession>A3A075</accession>
<feature type="region of interest" description="Disordered" evidence="4">
    <location>
        <begin position="99"/>
        <end position="118"/>
    </location>
</feature>
<evidence type="ECO:0000259" key="5">
    <source>
        <dbReference type="Pfam" id="PF01095"/>
    </source>
</evidence>
<keyword evidence="3" id="KW-0063">Aspartyl esterase</keyword>
<dbReference type="Proteomes" id="UP000007752">
    <property type="component" value="Chromosome 1"/>
</dbReference>
<gene>
    <name evidence="6" type="ORF">OsJ_04292</name>
</gene>
<dbReference type="EMBL" id="CM000138">
    <property type="protein sequence ID" value="EAZ14372.1"/>
    <property type="molecule type" value="Genomic_DNA"/>
</dbReference>
<evidence type="ECO:0000256" key="4">
    <source>
        <dbReference type="SAM" id="MobiDB-lite"/>
    </source>
</evidence>
<comment type="pathway">
    <text evidence="1">Glycan metabolism; pectin degradation; 2-dehydro-3-deoxy-D-gluconate from pectin: step 1/5.</text>
</comment>
<reference evidence="6" key="1">
    <citation type="journal article" date="2005" name="PLoS Biol.">
        <title>The genomes of Oryza sativa: a history of duplications.</title>
        <authorList>
            <person name="Yu J."/>
            <person name="Wang J."/>
            <person name="Lin W."/>
            <person name="Li S."/>
            <person name="Li H."/>
            <person name="Zhou J."/>
            <person name="Ni P."/>
            <person name="Dong W."/>
            <person name="Hu S."/>
            <person name="Zeng C."/>
            <person name="Zhang J."/>
            <person name="Zhang Y."/>
            <person name="Li R."/>
            <person name="Xu Z."/>
            <person name="Li S."/>
            <person name="Li X."/>
            <person name="Zheng H."/>
            <person name="Cong L."/>
            <person name="Lin L."/>
            <person name="Yin J."/>
            <person name="Geng J."/>
            <person name="Li G."/>
            <person name="Shi J."/>
            <person name="Liu J."/>
            <person name="Lv H."/>
            <person name="Li J."/>
            <person name="Wang J."/>
            <person name="Deng Y."/>
            <person name="Ran L."/>
            <person name="Shi X."/>
            <person name="Wang X."/>
            <person name="Wu Q."/>
            <person name="Li C."/>
            <person name="Ren X."/>
            <person name="Wang J."/>
            <person name="Wang X."/>
            <person name="Li D."/>
            <person name="Liu D."/>
            <person name="Zhang X."/>
            <person name="Ji Z."/>
            <person name="Zhao W."/>
            <person name="Sun Y."/>
            <person name="Zhang Z."/>
            <person name="Bao J."/>
            <person name="Han Y."/>
            <person name="Dong L."/>
            <person name="Ji J."/>
            <person name="Chen P."/>
            <person name="Wu S."/>
            <person name="Liu J."/>
            <person name="Xiao Y."/>
            <person name="Bu D."/>
            <person name="Tan J."/>
            <person name="Yang L."/>
            <person name="Ye C."/>
            <person name="Zhang J."/>
            <person name="Xu J."/>
            <person name="Zhou Y."/>
            <person name="Yu Y."/>
            <person name="Zhang B."/>
            <person name="Zhuang S."/>
            <person name="Wei H."/>
            <person name="Liu B."/>
            <person name="Lei M."/>
            <person name="Yu H."/>
            <person name="Li Y."/>
            <person name="Xu H."/>
            <person name="Wei S."/>
            <person name="He X."/>
            <person name="Fang L."/>
            <person name="Zhang Z."/>
            <person name="Zhang Y."/>
            <person name="Huang X."/>
            <person name="Su Z."/>
            <person name="Tong W."/>
            <person name="Li J."/>
            <person name="Tong Z."/>
            <person name="Li S."/>
            <person name="Ye J."/>
            <person name="Wang L."/>
            <person name="Fang L."/>
            <person name="Lei T."/>
            <person name="Chen C."/>
            <person name="Chen H."/>
            <person name="Xu Z."/>
            <person name="Li H."/>
            <person name="Huang H."/>
            <person name="Zhang F."/>
            <person name="Xu H."/>
            <person name="Li N."/>
            <person name="Zhao C."/>
            <person name="Li S."/>
            <person name="Dong L."/>
            <person name="Huang Y."/>
            <person name="Li L."/>
            <person name="Xi Y."/>
            <person name="Qi Q."/>
            <person name="Li W."/>
            <person name="Zhang B."/>
            <person name="Hu W."/>
            <person name="Zhang Y."/>
            <person name="Tian X."/>
            <person name="Jiao Y."/>
            <person name="Liang X."/>
            <person name="Jin J."/>
            <person name="Gao L."/>
            <person name="Zheng W."/>
            <person name="Hao B."/>
            <person name="Liu S."/>
            <person name="Wang W."/>
            <person name="Yuan L."/>
            <person name="Cao M."/>
            <person name="McDermott J."/>
            <person name="Samudrala R."/>
            <person name="Wang J."/>
            <person name="Wong G.K."/>
            <person name="Yang H."/>
        </authorList>
    </citation>
    <scope>NUCLEOTIDE SEQUENCE [LARGE SCALE GENOMIC DNA]</scope>
</reference>
<dbReference type="PANTHER" id="PTHR31707">
    <property type="entry name" value="PECTINESTERASE"/>
    <property type="match status" value="1"/>
</dbReference>
<feature type="domain" description="Pectinesterase catalytic" evidence="5">
    <location>
        <begin position="8"/>
        <end position="67"/>
    </location>
</feature>
<reference evidence="6" key="2">
    <citation type="submission" date="2008-12" db="EMBL/GenBank/DDBJ databases">
        <title>Improved gene annotation of the rice (Oryza sativa) genomes.</title>
        <authorList>
            <person name="Wang J."/>
            <person name="Li R."/>
            <person name="Fan W."/>
            <person name="Huang Q."/>
            <person name="Zhang J."/>
            <person name="Zhou Y."/>
            <person name="Hu Y."/>
            <person name="Zi S."/>
            <person name="Li J."/>
            <person name="Ni P."/>
            <person name="Zheng H."/>
            <person name="Zhang Y."/>
            <person name="Zhao M."/>
            <person name="Hao Q."/>
            <person name="McDermott J."/>
            <person name="Samudrala R."/>
            <person name="Kristiansen K."/>
            <person name="Wong G.K.-S."/>
        </authorList>
    </citation>
    <scope>NUCLEOTIDE SEQUENCE</scope>
</reference>
<evidence type="ECO:0000256" key="2">
    <source>
        <dbReference type="ARBA" id="ARBA00022801"/>
    </source>
</evidence>
<dbReference type="InterPro" id="IPR012334">
    <property type="entry name" value="Pectin_lyas_fold"/>
</dbReference>
<dbReference type="GO" id="GO:0045490">
    <property type="term" value="P:pectin catabolic process"/>
    <property type="evidence" value="ECO:0007669"/>
    <property type="project" value="UniProtKB-UniPathway"/>
</dbReference>
<name>A3A075_ORYSJ</name>
<dbReference type="GO" id="GO:0030599">
    <property type="term" value="F:pectinesterase activity"/>
    <property type="evidence" value="ECO:0007669"/>
    <property type="project" value="InterPro"/>
</dbReference>